<dbReference type="RefSeq" id="WP_222963301.1">
    <property type="nucleotide sequence ID" value="NZ_JAINZZ010000017.1"/>
</dbReference>
<reference evidence="2 3" key="1">
    <citation type="submission" date="2021-08" db="EMBL/GenBank/DDBJ databases">
        <title>WGS of actinomycetes from Thailand.</title>
        <authorList>
            <person name="Thawai C."/>
        </authorList>
    </citation>
    <scope>NUCLEOTIDE SEQUENCE [LARGE SCALE GENOMIC DNA]</scope>
    <source>
        <strain evidence="2 3">PLK6-54</strain>
    </source>
</reference>
<evidence type="ECO:0000256" key="1">
    <source>
        <dbReference type="SAM" id="SignalP"/>
    </source>
</evidence>
<keyword evidence="1" id="KW-0732">Signal</keyword>
<evidence type="ECO:0000313" key="2">
    <source>
        <dbReference type="EMBL" id="MBY8879165.1"/>
    </source>
</evidence>
<feature type="signal peptide" evidence="1">
    <location>
        <begin position="1"/>
        <end position="21"/>
    </location>
</feature>
<dbReference type="EMBL" id="JAINZZ010000017">
    <property type="protein sequence ID" value="MBY8879165.1"/>
    <property type="molecule type" value="Genomic_DNA"/>
</dbReference>
<comment type="caution">
    <text evidence="2">The sequence shown here is derived from an EMBL/GenBank/DDBJ whole genome shotgun (WGS) entry which is preliminary data.</text>
</comment>
<protein>
    <recommendedName>
        <fullName evidence="4">Lipoprotein</fullName>
    </recommendedName>
</protein>
<keyword evidence="3" id="KW-1185">Reference proteome</keyword>
<sequence>MQVRRPLAVLCVIAPLAIGTAACSDSSGGTVTGTRGLTVVRQISNPVQNNCEHFGPIGVTRVQNNTGVDIILHKNPDCTDPPGQTSFYLPATESANVVIRQGLWKSFAPTGFPPPVPVN</sequence>
<dbReference type="Proteomes" id="UP000778578">
    <property type="component" value="Unassembled WGS sequence"/>
</dbReference>
<dbReference type="PROSITE" id="PS51257">
    <property type="entry name" value="PROKAR_LIPOPROTEIN"/>
    <property type="match status" value="1"/>
</dbReference>
<feature type="chain" id="PRO_5045797037" description="Lipoprotein" evidence="1">
    <location>
        <begin position="22"/>
        <end position="119"/>
    </location>
</feature>
<evidence type="ECO:0000313" key="3">
    <source>
        <dbReference type="Proteomes" id="UP000778578"/>
    </source>
</evidence>
<name>A0ABS7Q9P7_9ACTN</name>
<accession>A0ABS7Q9P7</accession>
<proteinExistence type="predicted"/>
<organism evidence="2 3">
    <name type="scientific">Actinacidiphila acidipaludis</name>
    <dbReference type="NCBI Taxonomy" id="2873382"/>
    <lineage>
        <taxon>Bacteria</taxon>
        <taxon>Bacillati</taxon>
        <taxon>Actinomycetota</taxon>
        <taxon>Actinomycetes</taxon>
        <taxon>Kitasatosporales</taxon>
        <taxon>Streptomycetaceae</taxon>
        <taxon>Actinacidiphila</taxon>
    </lineage>
</organism>
<gene>
    <name evidence="2" type="ORF">K7862_16185</name>
</gene>
<evidence type="ECO:0008006" key="4">
    <source>
        <dbReference type="Google" id="ProtNLM"/>
    </source>
</evidence>